<dbReference type="PROSITE" id="PS50005">
    <property type="entry name" value="TPR"/>
    <property type="match status" value="1"/>
</dbReference>
<dbReference type="InterPro" id="IPR019734">
    <property type="entry name" value="TPR_rpt"/>
</dbReference>
<dbReference type="AlphaFoldDB" id="A0A250KQL8"/>
<dbReference type="InterPro" id="IPR011990">
    <property type="entry name" value="TPR-like_helical_dom_sf"/>
</dbReference>
<feature type="repeat" description="TPR" evidence="3">
    <location>
        <begin position="91"/>
        <end position="124"/>
    </location>
</feature>
<dbReference type="EMBL" id="AP017928">
    <property type="protein sequence ID" value="BBA33908.1"/>
    <property type="molecule type" value="Genomic_DNA"/>
</dbReference>
<dbReference type="Gene3D" id="1.25.40.10">
    <property type="entry name" value="Tetratricopeptide repeat domain"/>
    <property type="match status" value="1"/>
</dbReference>
<dbReference type="PANTHER" id="PTHR44858:SF1">
    <property type="entry name" value="UDP-N-ACETYLGLUCOSAMINE--PEPTIDE N-ACETYLGLUCOSAMINYLTRANSFERASE SPINDLY-RELATED"/>
    <property type="match status" value="1"/>
</dbReference>
<dbReference type="KEGG" id="mmai:sS8_1954"/>
<organism evidence="4 5">
    <name type="scientific">Methylocaldum marinum</name>
    <dbReference type="NCBI Taxonomy" id="1432792"/>
    <lineage>
        <taxon>Bacteria</taxon>
        <taxon>Pseudomonadati</taxon>
        <taxon>Pseudomonadota</taxon>
        <taxon>Gammaproteobacteria</taxon>
        <taxon>Methylococcales</taxon>
        <taxon>Methylococcaceae</taxon>
        <taxon>Methylocaldum</taxon>
    </lineage>
</organism>
<evidence type="ECO:0000313" key="5">
    <source>
        <dbReference type="Proteomes" id="UP000266313"/>
    </source>
</evidence>
<keyword evidence="2 3" id="KW-0802">TPR repeat</keyword>
<dbReference type="InterPro" id="IPR050498">
    <property type="entry name" value="Ycf3"/>
</dbReference>
<dbReference type="Proteomes" id="UP000266313">
    <property type="component" value="Chromosome"/>
</dbReference>
<evidence type="ECO:0000256" key="1">
    <source>
        <dbReference type="ARBA" id="ARBA00022737"/>
    </source>
</evidence>
<proteinExistence type="predicted"/>
<keyword evidence="1" id="KW-0677">Repeat</keyword>
<reference evidence="4 5" key="1">
    <citation type="submission" date="2016-12" db="EMBL/GenBank/DDBJ databases">
        <title>Genome sequencing of Methylocaldum marinum.</title>
        <authorList>
            <person name="Takeuchi M."/>
            <person name="Kamagata Y."/>
            <person name="Hiraoka S."/>
            <person name="Oshima K."/>
            <person name="Hattori M."/>
            <person name="Iwasaki W."/>
        </authorList>
    </citation>
    <scope>NUCLEOTIDE SEQUENCE [LARGE SCALE GENOMIC DNA]</scope>
    <source>
        <strain evidence="4 5">S8</strain>
    </source>
</reference>
<name>A0A250KQL8_9GAMM</name>
<evidence type="ECO:0000256" key="3">
    <source>
        <dbReference type="PROSITE-ProRule" id="PRU00339"/>
    </source>
</evidence>
<sequence>MILETHSNRGLVMKHLLPGILWFALLVSSIENLRAHDDVADHLRLLDQAIERTPNKQSLYIERGALYSSEAGMHERALQDFRRAEQLGPPVAVAHPLGMLFFRTGDFAKARSYFDRYLEQFPGFAPAYEYRAKAAYRMGDKAKSMADYDAFFRLQKHINPGSYIDAAGVHASSNDERDIKAALSLLDQGMNRLGLNPELQRYAIRLELQRSQPDKAIQRLLGLKTLLKGSPAWQVDMAELLIETGRSAQAAAYLDAAEARLAKLRSTPARSDLAKKIRTLKGQPDPR</sequence>
<keyword evidence="5" id="KW-1185">Reference proteome</keyword>
<dbReference type="Pfam" id="PF13432">
    <property type="entry name" value="TPR_16"/>
    <property type="match status" value="1"/>
</dbReference>
<protein>
    <recommendedName>
        <fullName evidence="6">Tetratricopeptide repeat protein</fullName>
    </recommendedName>
</protein>
<evidence type="ECO:0000313" key="4">
    <source>
        <dbReference type="EMBL" id="BBA33908.1"/>
    </source>
</evidence>
<evidence type="ECO:0008006" key="6">
    <source>
        <dbReference type="Google" id="ProtNLM"/>
    </source>
</evidence>
<dbReference type="SUPFAM" id="SSF48452">
    <property type="entry name" value="TPR-like"/>
    <property type="match status" value="1"/>
</dbReference>
<accession>A0A250KQL8</accession>
<evidence type="ECO:0000256" key="2">
    <source>
        <dbReference type="ARBA" id="ARBA00022803"/>
    </source>
</evidence>
<dbReference type="PANTHER" id="PTHR44858">
    <property type="entry name" value="TETRATRICOPEPTIDE REPEAT PROTEIN 6"/>
    <property type="match status" value="1"/>
</dbReference>
<gene>
    <name evidence="4" type="ORF">sS8_1954</name>
</gene>